<accession>A0A6G1LZH7</accession>
<feature type="signal peptide" evidence="1">
    <location>
        <begin position="1"/>
        <end position="17"/>
    </location>
</feature>
<gene>
    <name evidence="4" type="ORF">TWF106_007673</name>
    <name evidence="3" type="ORF">TWF191_000584</name>
    <name evidence="2" type="ORF">TWF679_001962</name>
</gene>
<keyword evidence="1" id="KW-0732">Signal</keyword>
<dbReference type="OrthoDB" id="5388856at2759"/>
<evidence type="ECO:0000313" key="5">
    <source>
        <dbReference type="Proteomes" id="UP000472727"/>
    </source>
</evidence>
<evidence type="ECO:0000256" key="1">
    <source>
        <dbReference type="SAM" id="SignalP"/>
    </source>
</evidence>
<dbReference type="AlphaFoldDB" id="A0A6G1LZH7"/>
<feature type="chain" id="PRO_5041131214" evidence="1">
    <location>
        <begin position="18"/>
        <end position="110"/>
    </location>
</feature>
<organism evidence="4 5">
    <name type="scientific">Orbilia oligospora</name>
    <name type="common">Nematode-trapping fungus</name>
    <name type="synonym">Arthrobotrys oligospora</name>
    <dbReference type="NCBI Taxonomy" id="2813651"/>
    <lineage>
        <taxon>Eukaryota</taxon>
        <taxon>Fungi</taxon>
        <taxon>Dikarya</taxon>
        <taxon>Ascomycota</taxon>
        <taxon>Pezizomycotina</taxon>
        <taxon>Orbiliomycetes</taxon>
        <taxon>Orbiliales</taxon>
        <taxon>Orbiliaceae</taxon>
        <taxon>Orbilia</taxon>
    </lineage>
</organism>
<dbReference type="EMBL" id="WIPF01000105">
    <property type="protein sequence ID" value="KAF3208724.1"/>
    <property type="molecule type" value="Genomic_DNA"/>
</dbReference>
<evidence type="ECO:0000313" key="3">
    <source>
        <dbReference type="EMBL" id="KAF3208724.1"/>
    </source>
</evidence>
<reference evidence="5 6" key="1">
    <citation type="submission" date="2019-06" db="EMBL/GenBank/DDBJ databases">
        <authorList>
            <person name="Palmer J.M."/>
        </authorList>
    </citation>
    <scope>NUCLEOTIDE SEQUENCE [LARGE SCALE GENOMIC DNA]</scope>
    <source>
        <strain evidence="4 5">TWF106</strain>
        <strain evidence="3 6">TWF191</strain>
        <strain evidence="2">TWF679</strain>
    </source>
</reference>
<evidence type="ECO:0000313" key="4">
    <source>
        <dbReference type="EMBL" id="KAF3218311.1"/>
    </source>
</evidence>
<dbReference type="Proteomes" id="UP000483672">
    <property type="component" value="Unassembled WGS sequence"/>
</dbReference>
<dbReference type="Proteomes" id="UP000614610">
    <property type="component" value="Unassembled WGS sequence"/>
</dbReference>
<evidence type="ECO:0000313" key="2">
    <source>
        <dbReference type="EMBL" id="KAF3198636.1"/>
    </source>
</evidence>
<dbReference type="EMBL" id="WIWT01000130">
    <property type="protein sequence ID" value="KAF3198636.1"/>
    <property type="molecule type" value="Genomic_DNA"/>
</dbReference>
<sequence>MKVSMVIFATLAAIVMAAPSPAPHPETDLDLLNDLVKRQSFGCGKCNNRKKLCWSCNSGGCSYTTVLAISVRKHKNDSSMHPADIGSGQYAAMIPNPEINPPNLNTPLLK</sequence>
<name>A0A6G1LZH7_ORBOL</name>
<protein>
    <submittedName>
        <fullName evidence="4">Uncharacterized protein</fullName>
    </submittedName>
</protein>
<dbReference type="Proteomes" id="UP000472727">
    <property type="component" value="Unassembled WGS sequence"/>
</dbReference>
<proteinExistence type="predicted"/>
<dbReference type="EMBL" id="WIWS01000041">
    <property type="protein sequence ID" value="KAF3218311.1"/>
    <property type="molecule type" value="Genomic_DNA"/>
</dbReference>
<comment type="caution">
    <text evidence="4">The sequence shown here is derived from an EMBL/GenBank/DDBJ whole genome shotgun (WGS) entry which is preliminary data.</text>
</comment>
<evidence type="ECO:0000313" key="6">
    <source>
        <dbReference type="Proteomes" id="UP000483672"/>
    </source>
</evidence>